<evidence type="ECO:0000256" key="15">
    <source>
        <dbReference type="ARBA" id="ARBA00023134"/>
    </source>
</evidence>
<dbReference type="UniPathway" id="UPA00148">
    <property type="reaction ID" value="UER00236"/>
</dbReference>
<comment type="caution">
    <text evidence="20">The sequence shown here is derived from an EMBL/GenBank/DDBJ whole genome shotgun (WGS) entry which is preliminary data.</text>
</comment>
<dbReference type="Gene3D" id="3.40.50.300">
    <property type="entry name" value="P-loop containing nucleotide triphosphate hydrolases"/>
    <property type="match status" value="1"/>
</dbReference>
<dbReference type="SUPFAM" id="SSF52540">
    <property type="entry name" value="P-loop containing nucleoside triphosphate hydrolases"/>
    <property type="match status" value="1"/>
</dbReference>
<keyword evidence="15 19" id="KW-0342">GTP-binding</keyword>
<organism evidence="20 21">
    <name type="scientific">Candidatus Ghiorseimicrobium undicola</name>
    <dbReference type="NCBI Taxonomy" id="1974746"/>
    <lineage>
        <taxon>Bacteria</taxon>
        <taxon>Pseudomonadati</taxon>
        <taxon>Candidatus Omnitrophota</taxon>
        <taxon>Candidatus Ghiorseimicrobium</taxon>
    </lineage>
</organism>
<dbReference type="PANTHER" id="PTHR34848">
    <property type="match status" value="1"/>
</dbReference>
<evidence type="ECO:0000256" key="8">
    <source>
        <dbReference type="ARBA" id="ARBA00012016"/>
    </source>
</evidence>
<evidence type="ECO:0000256" key="9">
    <source>
        <dbReference type="ARBA" id="ARBA00012523"/>
    </source>
</evidence>
<evidence type="ECO:0000256" key="14">
    <source>
        <dbReference type="ARBA" id="ARBA00022840"/>
    </source>
</evidence>
<comment type="function">
    <text evidence="4">Catalyzes ATP-dependent phosphorylation of adenosylcobinamide and addition of GMP to adenosylcobinamide phosphate.</text>
</comment>
<evidence type="ECO:0000256" key="3">
    <source>
        <dbReference type="ARBA" id="ARBA00001522"/>
    </source>
</evidence>
<dbReference type="EC" id="2.7.1.156" evidence="8"/>
<sequence>MGKITFILGGARSGKSTYALAEAKKRGSKTAFIATGEAGDDEMEERIATHKNQRPPHWQTFEEPKDIAALINRIGNDFDCLIIDCLTLLVSNLLLAKKNAAEIEEQINAVLLSLSVIKAEVLIVSNEVGLGIVPDNKLARNFRDIAGKANMIAAEKSDEVFFMSAGLAVKIK</sequence>
<comment type="pathway">
    <text evidence="5">Cofactor biosynthesis; adenosylcobalamin biosynthesis; adenosylcobalamin from cob(II)yrinate a,c-diamide: step 6/7.</text>
</comment>
<dbReference type="GO" id="GO:0009236">
    <property type="term" value="P:cobalamin biosynthetic process"/>
    <property type="evidence" value="ECO:0007669"/>
    <property type="project" value="UniProtKB-UniPathway"/>
</dbReference>
<accession>A0A2H0M1S5</accession>
<dbReference type="Proteomes" id="UP000229641">
    <property type="component" value="Unassembled WGS sequence"/>
</dbReference>
<evidence type="ECO:0000256" key="12">
    <source>
        <dbReference type="ARBA" id="ARBA00022741"/>
    </source>
</evidence>
<evidence type="ECO:0000256" key="1">
    <source>
        <dbReference type="ARBA" id="ARBA00000312"/>
    </source>
</evidence>
<protein>
    <recommendedName>
        <fullName evidence="16">Adenosylcobinamide kinase</fullName>
        <ecNumber evidence="8">2.7.1.156</ecNumber>
        <ecNumber evidence="9">2.7.7.62</ecNumber>
    </recommendedName>
    <alternativeName>
        <fullName evidence="17">Adenosylcobinamide-phosphate guanylyltransferase</fullName>
    </alternativeName>
</protein>
<dbReference type="NCBIfam" id="NF004469">
    <property type="entry name" value="PRK05800.1"/>
    <property type="match status" value="1"/>
</dbReference>
<evidence type="ECO:0000256" key="11">
    <source>
        <dbReference type="ARBA" id="ARBA00022679"/>
    </source>
</evidence>
<evidence type="ECO:0000313" key="21">
    <source>
        <dbReference type="Proteomes" id="UP000229641"/>
    </source>
</evidence>
<evidence type="ECO:0000256" key="16">
    <source>
        <dbReference type="ARBA" id="ARBA00029570"/>
    </source>
</evidence>
<comment type="similarity">
    <text evidence="7">Belongs to the CobU/CobP family.</text>
</comment>
<evidence type="ECO:0000256" key="2">
    <source>
        <dbReference type="ARBA" id="ARBA00000711"/>
    </source>
</evidence>
<dbReference type="PANTHER" id="PTHR34848:SF1">
    <property type="entry name" value="BIFUNCTIONAL ADENOSYLCOBALAMIN BIOSYNTHESIS PROTEIN COBU"/>
    <property type="match status" value="1"/>
</dbReference>
<keyword evidence="14" id="KW-0067">ATP-binding</keyword>
<feature type="binding site" evidence="19">
    <location>
        <begin position="34"/>
        <end position="36"/>
    </location>
    <ligand>
        <name>GTP</name>
        <dbReference type="ChEBI" id="CHEBI:37565"/>
    </ligand>
</feature>
<dbReference type="AlphaFoldDB" id="A0A2H0M1S5"/>
<evidence type="ECO:0000256" key="10">
    <source>
        <dbReference type="ARBA" id="ARBA00022573"/>
    </source>
</evidence>
<dbReference type="InterPro" id="IPR027417">
    <property type="entry name" value="P-loop_NTPase"/>
</dbReference>
<evidence type="ECO:0000256" key="13">
    <source>
        <dbReference type="ARBA" id="ARBA00022777"/>
    </source>
</evidence>
<comment type="catalytic activity">
    <reaction evidence="1">
        <text>adenosylcob(III)inamide + ATP = adenosylcob(III)inamide phosphate + ADP + H(+)</text>
        <dbReference type="Rhea" id="RHEA:15769"/>
        <dbReference type="ChEBI" id="CHEBI:2480"/>
        <dbReference type="ChEBI" id="CHEBI:15378"/>
        <dbReference type="ChEBI" id="CHEBI:30616"/>
        <dbReference type="ChEBI" id="CHEBI:58502"/>
        <dbReference type="ChEBI" id="CHEBI:456216"/>
        <dbReference type="EC" id="2.7.1.156"/>
    </reaction>
</comment>
<feature type="active site" description="GMP-histidine intermediate" evidence="18">
    <location>
        <position position="50"/>
    </location>
</feature>
<evidence type="ECO:0000313" key="20">
    <source>
        <dbReference type="EMBL" id="PIQ89874.1"/>
    </source>
</evidence>
<dbReference type="EMBL" id="PCWA01000014">
    <property type="protein sequence ID" value="PIQ89874.1"/>
    <property type="molecule type" value="Genomic_DNA"/>
</dbReference>
<evidence type="ECO:0000256" key="7">
    <source>
        <dbReference type="ARBA" id="ARBA00007490"/>
    </source>
</evidence>
<comment type="catalytic activity">
    <reaction evidence="2">
        <text>adenosylcob(III)inamide phosphate + GTP + H(+) = adenosylcob(III)inamide-GDP + diphosphate</text>
        <dbReference type="Rhea" id="RHEA:22712"/>
        <dbReference type="ChEBI" id="CHEBI:15378"/>
        <dbReference type="ChEBI" id="CHEBI:33019"/>
        <dbReference type="ChEBI" id="CHEBI:37565"/>
        <dbReference type="ChEBI" id="CHEBI:58502"/>
        <dbReference type="ChEBI" id="CHEBI:60487"/>
        <dbReference type="EC" id="2.7.7.62"/>
    </reaction>
</comment>
<evidence type="ECO:0000256" key="19">
    <source>
        <dbReference type="PIRSR" id="PIRSR006135-2"/>
    </source>
</evidence>
<keyword evidence="20" id="KW-0548">Nucleotidyltransferase</keyword>
<keyword evidence="11 20" id="KW-0808">Transferase</keyword>
<dbReference type="EC" id="2.7.7.62" evidence="9"/>
<feature type="binding site" evidence="19">
    <location>
        <position position="62"/>
    </location>
    <ligand>
        <name>GTP</name>
        <dbReference type="ChEBI" id="CHEBI:37565"/>
    </ligand>
</feature>
<dbReference type="GO" id="GO:0043752">
    <property type="term" value="F:adenosylcobinamide kinase activity"/>
    <property type="evidence" value="ECO:0007669"/>
    <property type="project" value="UniProtKB-EC"/>
</dbReference>
<dbReference type="GO" id="GO:0005524">
    <property type="term" value="F:ATP binding"/>
    <property type="evidence" value="ECO:0007669"/>
    <property type="project" value="UniProtKB-KW"/>
</dbReference>
<gene>
    <name evidence="20" type="ORF">COV72_00845</name>
</gene>
<keyword evidence="13 20" id="KW-0418">Kinase</keyword>
<proteinExistence type="inferred from homology"/>
<keyword evidence="10" id="KW-0169">Cobalamin biosynthesis</keyword>
<dbReference type="InterPro" id="IPR003203">
    <property type="entry name" value="CobU/CobP"/>
</dbReference>
<evidence type="ECO:0000256" key="17">
    <source>
        <dbReference type="ARBA" id="ARBA00030571"/>
    </source>
</evidence>
<feature type="binding site" evidence="19">
    <location>
        <begin position="9"/>
        <end position="16"/>
    </location>
    <ligand>
        <name>GTP</name>
        <dbReference type="ChEBI" id="CHEBI:37565"/>
    </ligand>
</feature>
<dbReference type="CDD" id="cd00544">
    <property type="entry name" value="CobU"/>
    <property type="match status" value="1"/>
</dbReference>
<comment type="pathway">
    <text evidence="6">Cofactor biosynthesis; adenosylcobalamin biosynthesis; adenosylcobalamin from cob(II)yrinate a,c-diamide: step 5/7.</text>
</comment>
<reference evidence="20 21" key="1">
    <citation type="submission" date="2017-09" db="EMBL/GenBank/DDBJ databases">
        <title>Depth-based differentiation of microbial function through sediment-hosted aquifers and enrichment of novel symbionts in the deep terrestrial subsurface.</title>
        <authorList>
            <person name="Probst A.J."/>
            <person name="Ladd B."/>
            <person name="Jarett J.K."/>
            <person name="Geller-Mcgrath D.E."/>
            <person name="Sieber C.M."/>
            <person name="Emerson J.B."/>
            <person name="Anantharaman K."/>
            <person name="Thomas B.C."/>
            <person name="Malmstrom R."/>
            <person name="Stieglmeier M."/>
            <person name="Klingl A."/>
            <person name="Woyke T."/>
            <person name="Ryan C.M."/>
            <person name="Banfield J.F."/>
        </authorList>
    </citation>
    <scope>NUCLEOTIDE SEQUENCE [LARGE SCALE GENOMIC DNA]</scope>
    <source>
        <strain evidence="20">CG11_big_fil_rev_8_21_14_0_20_42_13</strain>
    </source>
</reference>
<comment type="catalytic activity">
    <reaction evidence="3">
        <text>adenosylcob(III)inamide + GTP = adenosylcob(III)inamide phosphate + GDP + H(+)</text>
        <dbReference type="Rhea" id="RHEA:15765"/>
        <dbReference type="ChEBI" id="CHEBI:2480"/>
        <dbReference type="ChEBI" id="CHEBI:15378"/>
        <dbReference type="ChEBI" id="CHEBI:37565"/>
        <dbReference type="ChEBI" id="CHEBI:58189"/>
        <dbReference type="ChEBI" id="CHEBI:58502"/>
        <dbReference type="EC" id="2.7.1.156"/>
    </reaction>
</comment>
<keyword evidence="12 19" id="KW-0547">Nucleotide-binding</keyword>
<dbReference type="Pfam" id="PF02283">
    <property type="entry name" value="CobU"/>
    <property type="match status" value="1"/>
</dbReference>
<evidence type="ECO:0000256" key="18">
    <source>
        <dbReference type="PIRSR" id="PIRSR006135-1"/>
    </source>
</evidence>
<evidence type="ECO:0000256" key="6">
    <source>
        <dbReference type="ARBA" id="ARBA00005159"/>
    </source>
</evidence>
<evidence type="ECO:0000256" key="4">
    <source>
        <dbReference type="ARBA" id="ARBA00003889"/>
    </source>
</evidence>
<dbReference type="GO" id="GO:0008820">
    <property type="term" value="F:cobinamide phosphate guanylyltransferase activity"/>
    <property type="evidence" value="ECO:0007669"/>
    <property type="project" value="UniProtKB-EC"/>
</dbReference>
<dbReference type="PIRSF" id="PIRSF006135">
    <property type="entry name" value="CobU"/>
    <property type="match status" value="1"/>
</dbReference>
<feature type="binding site" evidence="19">
    <location>
        <begin position="51"/>
        <end position="54"/>
    </location>
    <ligand>
        <name>GTP</name>
        <dbReference type="ChEBI" id="CHEBI:37565"/>
    </ligand>
</feature>
<feature type="binding site" evidence="19">
    <location>
        <position position="84"/>
    </location>
    <ligand>
        <name>GTP</name>
        <dbReference type="ChEBI" id="CHEBI:37565"/>
    </ligand>
</feature>
<name>A0A2H0M1S5_9BACT</name>
<evidence type="ECO:0000256" key="5">
    <source>
        <dbReference type="ARBA" id="ARBA00004692"/>
    </source>
</evidence>
<dbReference type="GO" id="GO:0005525">
    <property type="term" value="F:GTP binding"/>
    <property type="evidence" value="ECO:0007669"/>
    <property type="project" value="UniProtKB-KW"/>
</dbReference>